<feature type="domain" description="ABC transporter" evidence="12">
    <location>
        <begin position="6"/>
        <end position="241"/>
    </location>
</feature>
<proteinExistence type="inferred from homology"/>
<comment type="function">
    <text evidence="10">Part of an ABC transporter complex. Responsible for energy coupling to the transport system.</text>
</comment>
<dbReference type="CDD" id="cd03225">
    <property type="entry name" value="ABC_cobalt_CbiO_domain1"/>
    <property type="match status" value="1"/>
</dbReference>
<evidence type="ECO:0000313" key="14">
    <source>
        <dbReference type="Proteomes" id="UP000005877"/>
    </source>
</evidence>
<dbReference type="AlphaFoldDB" id="G7WNP9"/>
<dbReference type="InterPro" id="IPR015856">
    <property type="entry name" value="ABC_transpr_CbiO/EcfA_su"/>
</dbReference>
<dbReference type="FunFam" id="3.40.50.300:FF:000224">
    <property type="entry name" value="Energy-coupling factor transporter ATP-binding protein EcfA"/>
    <property type="match status" value="1"/>
</dbReference>
<gene>
    <name evidence="13" type="ordered locus">Mhar_0647</name>
</gene>
<dbReference type="KEGG" id="mhi:Mhar_0647"/>
<dbReference type="GO" id="GO:0042626">
    <property type="term" value="F:ATPase-coupled transmembrane transporter activity"/>
    <property type="evidence" value="ECO:0007669"/>
    <property type="project" value="TreeGrafter"/>
</dbReference>
<evidence type="ECO:0000256" key="5">
    <source>
        <dbReference type="ARBA" id="ARBA00022741"/>
    </source>
</evidence>
<sequence>MTATLLETRGLRYAYPDGNPAIRGINLRIEEGERISFVGPNGSGKSTLFLLFNGTLRPSAGEVLLRDRPLQYDPRSLRETRRRVGIVFQNSDDQLFAPTVRQDVAFGPANLGLPKEEVERRVDTALEGVGIEGLKGRPPHHLSGGQKKRAAIAGVMAMEPEVMILDEPLSNLDPAGSEEVMELLEELNQRGTTIIISTHDVDLAYRWSDRIYLLADGRVVDEGRPEDIFGDLRLLSGSRLRQPLILEVYDEISKRDLAASGKRPRTVPELVGHLSPPNLRWMRVPPGTKVGETVSPDGTGSGRSGGERPGDMRVIHLEDGRAVVEPLERPTRIGRVVIYDTQVGDPEDLSSLLDGARIDLVGVMGTKSRAFAEDRGIVPDIGSNVIDRTVLRALCGEAVLILTNGGMVEHARRRIEEYCRQSGMKIEVSVVGREEDRAVEKPVPAPADPGKGG</sequence>
<feature type="region of interest" description="Disordered" evidence="11">
    <location>
        <begin position="281"/>
        <end position="311"/>
    </location>
</feature>
<evidence type="ECO:0000256" key="8">
    <source>
        <dbReference type="ARBA" id="ARBA00023136"/>
    </source>
</evidence>
<dbReference type="Proteomes" id="UP000005877">
    <property type="component" value="Chromosome"/>
</dbReference>
<dbReference type="GO" id="GO:0016887">
    <property type="term" value="F:ATP hydrolysis activity"/>
    <property type="evidence" value="ECO:0007669"/>
    <property type="project" value="InterPro"/>
</dbReference>
<dbReference type="STRING" id="1110509.Mhar_0647"/>
<keyword evidence="14" id="KW-1185">Reference proteome</keyword>
<evidence type="ECO:0000256" key="9">
    <source>
        <dbReference type="ARBA" id="ARBA00025157"/>
    </source>
</evidence>
<dbReference type="GO" id="GO:0005524">
    <property type="term" value="F:ATP binding"/>
    <property type="evidence" value="ECO:0007669"/>
    <property type="project" value="UniProtKB-UniRule"/>
</dbReference>
<dbReference type="SMART" id="SM00382">
    <property type="entry name" value="AAA"/>
    <property type="match status" value="1"/>
</dbReference>
<dbReference type="InterPro" id="IPR003593">
    <property type="entry name" value="AAA+_ATPase"/>
</dbReference>
<dbReference type="PROSITE" id="PS00211">
    <property type="entry name" value="ABC_TRANSPORTER_1"/>
    <property type="match status" value="1"/>
</dbReference>
<dbReference type="NCBIfam" id="TIGR01166">
    <property type="entry name" value="cbiO"/>
    <property type="match status" value="1"/>
</dbReference>
<dbReference type="PROSITE" id="PS50893">
    <property type="entry name" value="ABC_TRANSPORTER_2"/>
    <property type="match status" value="1"/>
</dbReference>
<evidence type="ECO:0000256" key="6">
    <source>
        <dbReference type="ARBA" id="ARBA00022840"/>
    </source>
</evidence>
<evidence type="ECO:0000256" key="11">
    <source>
        <dbReference type="SAM" id="MobiDB-lite"/>
    </source>
</evidence>
<keyword evidence="7" id="KW-1278">Translocase</keyword>
<dbReference type="OrthoDB" id="18209at2157"/>
<evidence type="ECO:0000256" key="4">
    <source>
        <dbReference type="ARBA" id="ARBA00022475"/>
    </source>
</evidence>
<dbReference type="PANTHER" id="PTHR43553">
    <property type="entry name" value="HEAVY METAL TRANSPORTER"/>
    <property type="match status" value="1"/>
</dbReference>
<dbReference type="Gene3D" id="3.40.50.300">
    <property type="entry name" value="P-loop containing nucleotide triphosphate hydrolases"/>
    <property type="match status" value="1"/>
</dbReference>
<evidence type="ECO:0000256" key="10">
    <source>
        <dbReference type="RuleBase" id="RU364103"/>
    </source>
</evidence>
<keyword evidence="6 10" id="KW-0067">ATP-binding</keyword>
<accession>G7WNP9</accession>
<dbReference type="InterPro" id="IPR050095">
    <property type="entry name" value="ECF_ABC_transporter_ATP-bd"/>
</dbReference>
<reference evidence="13 14" key="1">
    <citation type="journal article" date="2012" name="PLoS ONE">
        <title>The genome characteristics and predicted function of methyl-group oxidation pathway in the obligate aceticlastic methanogens, Methanosaeta spp.</title>
        <authorList>
            <person name="Zhu J."/>
            <person name="Zheng H."/>
            <person name="Ai G."/>
            <person name="Zhang G."/>
            <person name="Liu D."/>
            <person name="Liu X."/>
            <person name="Dong X."/>
        </authorList>
    </citation>
    <scope>NUCLEOTIDE SEQUENCE [LARGE SCALE GENOMIC DNA]</scope>
    <source>
        <strain evidence="13 14">6Ac</strain>
    </source>
</reference>
<dbReference type="GO" id="GO:0006824">
    <property type="term" value="P:cobalt ion transport"/>
    <property type="evidence" value="ECO:0007669"/>
    <property type="project" value="InterPro"/>
</dbReference>
<evidence type="ECO:0000313" key="13">
    <source>
        <dbReference type="EMBL" id="AET64025.1"/>
    </source>
</evidence>
<dbReference type="PATRIC" id="fig|1110509.7.peg.721"/>
<name>G7WNP9_METH6</name>
<dbReference type="InterPro" id="IPR005876">
    <property type="entry name" value="Co_trans_ATP-bd"/>
</dbReference>
<dbReference type="GO" id="GO:0043190">
    <property type="term" value="C:ATP-binding cassette (ABC) transporter complex"/>
    <property type="evidence" value="ECO:0007669"/>
    <property type="project" value="TreeGrafter"/>
</dbReference>
<dbReference type="HOGENOM" id="CLU_000604_13_1_2"/>
<evidence type="ECO:0000259" key="12">
    <source>
        <dbReference type="PROSITE" id="PS50893"/>
    </source>
</evidence>
<keyword evidence="5 10" id="KW-0547">Nucleotide-binding</keyword>
<comment type="function">
    <text evidence="9">Probably part of an ABC transporter complex. Responsible for energy coupling to the transport system.</text>
</comment>
<evidence type="ECO:0000256" key="3">
    <source>
        <dbReference type="ARBA" id="ARBA00022448"/>
    </source>
</evidence>
<evidence type="ECO:0000256" key="1">
    <source>
        <dbReference type="ARBA" id="ARBA00004202"/>
    </source>
</evidence>
<dbReference type="InterPro" id="IPR017871">
    <property type="entry name" value="ABC_transporter-like_CS"/>
</dbReference>
<organism evidence="13 14">
    <name type="scientific">Methanothrix harundinacea (strain 6Ac)</name>
    <name type="common">Methanosaeta harundinacea</name>
    <dbReference type="NCBI Taxonomy" id="1110509"/>
    <lineage>
        <taxon>Archaea</taxon>
        <taxon>Methanobacteriati</taxon>
        <taxon>Methanobacteriota</taxon>
        <taxon>Stenosarchaea group</taxon>
        <taxon>Methanomicrobia</taxon>
        <taxon>Methanotrichales</taxon>
        <taxon>Methanotrichaceae</taxon>
        <taxon>Methanothrix</taxon>
    </lineage>
</organism>
<dbReference type="InterPro" id="IPR027417">
    <property type="entry name" value="P-loop_NTPase"/>
</dbReference>
<comment type="similarity">
    <text evidence="2 10">Belongs to the ABC transporter superfamily.</text>
</comment>
<dbReference type="InterPro" id="IPR003439">
    <property type="entry name" value="ABC_transporter-like_ATP-bd"/>
</dbReference>
<keyword evidence="8 10" id="KW-0472">Membrane</keyword>
<dbReference type="GeneID" id="12509816"/>
<dbReference type="RefSeq" id="WP_014586210.1">
    <property type="nucleotide sequence ID" value="NC_017527.1"/>
</dbReference>
<protein>
    <recommendedName>
        <fullName evidence="10">ABC transporter ATP-binding protein</fullName>
    </recommendedName>
</protein>
<dbReference type="SUPFAM" id="SSF52540">
    <property type="entry name" value="P-loop containing nucleoside triphosphate hydrolases"/>
    <property type="match status" value="1"/>
</dbReference>
<evidence type="ECO:0000256" key="2">
    <source>
        <dbReference type="ARBA" id="ARBA00005417"/>
    </source>
</evidence>
<dbReference type="PANTHER" id="PTHR43553:SF24">
    <property type="entry name" value="ENERGY-COUPLING FACTOR TRANSPORTER ATP-BINDING PROTEIN ECFA1"/>
    <property type="match status" value="1"/>
</dbReference>
<keyword evidence="4 10" id="KW-1003">Cell membrane</keyword>
<dbReference type="EMBL" id="CP003117">
    <property type="protein sequence ID" value="AET64025.1"/>
    <property type="molecule type" value="Genomic_DNA"/>
</dbReference>
<keyword evidence="3 10" id="KW-0813">Transport</keyword>
<comment type="subcellular location">
    <subcellularLocation>
        <location evidence="1 10">Cell membrane</location>
        <topology evidence="1 10">Peripheral membrane protein</topology>
    </subcellularLocation>
</comment>
<evidence type="ECO:0000256" key="7">
    <source>
        <dbReference type="ARBA" id="ARBA00022967"/>
    </source>
</evidence>
<dbReference type="Pfam" id="PF00005">
    <property type="entry name" value="ABC_tran"/>
    <property type="match status" value="1"/>
</dbReference>